<dbReference type="AlphaFoldDB" id="A0A7Z6Y8Y2"/>
<sequence>MKLIRLIGFFSCFLLSKIAYNQRKAKNRLMDYLAAKKRSKRKYGRKKTHDNSPKTNIRPFSSCVWIFNFQSVKQISFLASKSFKFVFFSKI</sequence>
<accession>A0A7Z6Y8Y2</accession>
<proteinExistence type="predicted"/>
<name>A0A7Z6Y8Y2_HELPX</name>
<reference evidence="1 2" key="1">
    <citation type="submission" date="2018-11" db="EMBL/GenBank/DDBJ databases">
        <authorList>
            <person name="Gutierrez A.J."/>
            <person name="Bravo M."/>
        </authorList>
    </citation>
    <scope>NUCLEOTIDE SEQUENCE [LARGE SCALE GENOMIC DNA]</scope>
    <source>
        <strain evidence="1 2">22388</strain>
    </source>
</reference>
<protein>
    <submittedName>
        <fullName evidence="1">Uncharacterized protein</fullName>
    </submittedName>
</protein>
<gene>
    <name evidence="1" type="ORF">EGV97_09425</name>
</gene>
<evidence type="ECO:0000313" key="2">
    <source>
        <dbReference type="Proteomes" id="UP000276972"/>
    </source>
</evidence>
<dbReference type="EMBL" id="RPFP01000169">
    <property type="protein sequence ID" value="RPF66470.1"/>
    <property type="molecule type" value="Genomic_DNA"/>
</dbReference>
<comment type="caution">
    <text evidence="1">The sequence shown here is derived from an EMBL/GenBank/DDBJ whole genome shotgun (WGS) entry which is preliminary data.</text>
</comment>
<evidence type="ECO:0000313" key="1">
    <source>
        <dbReference type="EMBL" id="RPF66470.1"/>
    </source>
</evidence>
<organism evidence="1 2">
    <name type="scientific">Helicobacter pylori</name>
    <name type="common">Campylobacter pylori</name>
    <dbReference type="NCBI Taxonomy" id="210"/>
    <lineage>
        <taxon>Bacteria</taxon>
        <taxon>Pseudomonadati</taxon>
        <taxon>Campylobacterota</taxon>
        <taxon>Epsilonproteobacteria</taxon>
        <taxon>Campylobacterales</taxon>
        <taxon>Helicobacteraceae</taxon>
        <taxon>Helicobacter</taxon>
    </lineage>
</organism>
<dbReference type="Proteomes" id="UP000276972">
    <property type="component" value="Unassembled WGS sequence"/>
</dbReference>